<keyword evidence="23" id="KW-1185">Reference proteome</keyword>
<feature type="transmembrane region" description="Helical" evidence="18">
    <location>
        <begin position="399"/>
        <end position="419"/>
    </location>
</feature>
<evidence type="ECO:0000256" key="11">
    <source>
        <dbReference type="ARBA" id="ARBA00022842"/>
    </source>
</evidence>
<dbReference type="Pfam" id="PF22627">
    <property type="entry name" value="AglB_core-like"/>
    <property type="match status" value="1"/>
</dbReference>
<evidence type="ECO:0000313" key="23">
    <source>
        <dbReference type="Proteomes" id="UP000451471"/>
    </source>
</evidence>
<evidence type="ECO:0000256" key="1">
    <source>
        <dbReference type="ARBA" id="ARBA00001936"/>
    </source>
</evidence>
<protein>
    <recommendedName>
        <fullName evidence="6">dolichyl-phosphooligosaccharide-protein glycotransferase</fullName>
        <ecNumber evidence="6">2.4.99.21</ecNumber>
    </recommendedName>
    <alternativeName>
        <fullName evidence="15">Oligosaccharyl transferase</fullName>
    </alternativeName>
</protein>
<evidence type="ECO:0000256" key="15">
    <source>
        <dbReference type="ARBA" id="ARBA00030679"/>
    </source>
</evidence>
<comment type="pathway">
    <text evidence="4">Protein modification; protein glycosylation.</text>
</comment>
<comment type="cofactor">
    <cofactor evidence="1">
        <name>Mn(2+)</name>
        <dbReference type="ChEBI" id="CHEBI:29035"/>
    </cofactor>
</comment>
<keyword evidence="11" id="KW-0460">Magnesium</keyword>
<dbReference type="Gene3D" id="2.60.40.3390">
    <property type="match status" value="1"/>
</dbReference>
<sequence>MSQPTEREDGLTFDADSVLGRVRELYHIPAVALLLAFMLWNRVKTWENFSSNGEFLFRGNDAWYHLRQTSYTVQNFPFTMPFDPWTNFPTGTASGQFGTLFDQLVALGALVLGLFMPQDQATTMALLFAPAVLGTLVAIPAYFIARRFGGKLGGVIAVLVLALTPGAFLFRSLVGFSDHHIAEVLFQVLAVLGVMVAVSVAQRDLPVYEQFRAREWGTLRSTVVYSVLAGVALGLYVWVWPPAVFFVSVLGLFFLVHAVFVFLKGHSPEHVAIAGIVMSLVAALLSAVKVSEFAFSASDFSLLQPVAFLGLAVGLAAIVGLSRAVEGRSDASTVFPGAIVGAIALVALVAWLAVPDTFGYFVDQFLRVYGLDANAQVRTVNEARPIPLEQAGEFFAARYGFTFFVAVVVAVGALALYLLDDDPRGEVLLLVTWFVLMVLATLTQNRFEYYLAVPVATLTALGVGVVATRLQSSTGTGDGISAAQVMVVFTVVLVVVAPFVAVSGPLTEGIPLQSAQSAQSNGPGEVTQWDGSLEWLANSTPDEGQYGTENADNAPMEYYGTFERTADYEYGPGTYGVMSWWDYGHFITVEGDRIPNANPFQQGSNEAANFLLAQNESAATDVLTTDGDGDGEGGRYVMIDWKLADPRSQKYTAPTAFGDHGISASGPGENALIETLTYQQYFQGTQPQPQVYIRNQAHYDSMRTRLYQFHGSAASPRTNGQVVVVDWQREAFTVNGQQTQPYPQNASIKRFPTMADAQEYVETDTTAQIGGLQGVPTEYVPALEQYRLVHASEEANQVGPWVKTFERVDGATIEGTGPANATVTASVQMRIPTQNGTQFERFTYYQQVQTGEDGSFTMTVPYSTTGYDEFGPENGHTNVSVRSTGQYRLSAVTQGEDLSRTIYGANATVTEGQVLGEDDAATQVTLEEERTVQAGGNQSGNGTNVTASPDGGNETTGDSASNDTNASGNGTNTSGNGSANASTLAAPETVVARVA</sequence>
<feature type="compositionally biased region" description="Low complexity" evidence="17">
    <location>
        <begin position="964"/>
        <end position="983"/>
    </location>
</feature>
<evidence type="ECO:0000256" key="18">
    <source>
        <dbReference type="SAM" id="Phobius"/>
    </source>
</evidence>
<feature type="transmembrane region" description="Helical" evidence="18">
    <location>
        <begin position="480"/>
        <end position="501"/>
    </location>
</feature>
<comment type="similarity">
    <text evidence="5">Belongs to the STT3 family.</text>
</comment>
<evidence type="ECO:0000256" key="8">
    <source>
        <dbReference type="ARBA" id="ARBA00022679"/>
    </source>
</evidence>
<reference evidence="22 23" key="1">
    <citation type="submission" date="2019-12" db="EMBL/GenBank/DDBJ databases">
        <title>Halocatena pleomorpha gen. nov. sp. nov., an extremely halophilic archaeon of family Halobacteriaceae isolated from saltpan soil.</title>
        <authorList>
            <person name="Pal Y."/>
            <person name="Verma A."/>
            <person name="Krishnamurthi S."/>
            <person name="Kumar P."/>
        </authorList>
    </citation>
    <scope>NUCLEOTIDE SEQUENCE [LARGE SCALE GENOMIC DNA]</scope>
    <source>
        <strain evidence="22 23">JCM 16495</strain>
    </source>
</reference>
<dbReference type="OrthoDB" id="82393at2157"/>
<comment type="catalytic activity">
    <reaction evidence="16">
        <text>an archaeal dolichyl phosphooligosaccharide + [protein]-L-asparagine = an archaeal dolichyl phosphate + a glycoprotein with the oligosaccharide chain attached by N-beta-D-glycosyl linkage to a protein L-asparagine.</text>
        <dbReference type="EC" id="2.4.99.21"/>
    </reaction>
</comment>
<evidence type="ECO:0000256" key="4">
    <source>
        <dbReference type="ARBA" id="ARBA00004922"/>
    </source>
</evidence>
<comment type="caution">
    <text evidence="22">The sequence shown here is derived from an EMBL/GenBank/DDBJ whole genome shotgun (WGS) entry which is preliminary data.</text>
</comment>
<feature type="domain" description="Archaeal glycosylation protein B peripheral" evidence="20">
    <location>
        <begin position="810"/>
        <end position="912"/>
    </location>
</feature>
<evidence type="ECO:0000259" key="19">
    <source>
        <dbReference type="Pfam" id="PF02516"/>
    </source>
</evidence>
<evidence type="ECO:0000313" key="22">
    <source>
        <dbReference type="EMBL" id="MWG35714.1"/>
    </source>
</evidence>
<feature type="transmembrane region" description="Helical" evidence="18">
    <location>
        <begin position="302"/>
        <end position="321"/>
    </location>
</feature>
<dbReference type="AlphaFoldDB" id="A0A6B0GLW2"/>
<accession>A0A6B0GLW2</accession>
<keyword evidence="13 18" id="KW-0472">Membrane</keyword>
<feature type="transmembrane region" description="Helical" evidence="18">
    <location>
        <begin position="270"/>
        <end position="290"/>
    </location>
</feature>
<keyword evidence="7" id="KW-0328">Glycosyltransferase</keyword>
<evidence type="ECO:0000259" key="20">
    <source>
        <dbReference type="Pfam" id="PF18079"/>
    </source>
</evidence>
<evidence type="ECO:0000256" key="2">
    <source>
        <dbReference type="ARBA" id="ARBA00001946"/>
    </source>
</evidence>
<feature type="transmembrane region" description="Helical" evidence="18">
    <location>
        <begin position="426"/>
        <end position="443"/>
    </location>
</feature>
<evidence type="ECO:0000256" key="10">
    <source>
        <dbReference type="ARBA" id="ARBA00022723"/>
    </source>
</evidence>
<feature type="transmembrane region" description="Helical" evidence="18">
    <location>
        <begin position="152"/>
        <end position="174"/>
    </location>
</feature>
<keyword evidence="12 18" id="KW-1133">Transmembrane helix</keyword>
<dbReference type="Pfam" id="PF02516">
    <property type="entry name" value="STT3"/>
    <property type="match status" value="1"/>
</dbReference>
<comment type="cofactor">
    <cofactor evidence="2">
        <name>Mg(2+)</name>
        <dbReference type="ChEBI" id="CHEBI:18420"/>
    </cofactor>
</comment>
<keyword evidence="8 22" id="KW-0808">Transferase</keyword>
<dbReference type="Gene3D" id="3.40.50.12610">
    <property type="match status" value="1"/>
</dbReference>
<evidence type="ECO:0000256" key="7">
    <source>
        <dbReference type="ARBA" id="ARBA00022676"/>
    </source>
</evidence>
<evidence type="ECO:0000256" key="17">
    <source>
        <dbReference type="SAM" id="MobiDB-lite"/>
    </source>
</evidence>
<evidence type="ECO:0000256" key="9">
    <source>
        <dbReference type="ARBA" id="ARBA00022692"/>
    </source>
</evidence>
<feature type="transmembrane region" description="Helical" evidence="18">
    <location>
        <begin position="245"/>
        <end position="263"/>
    </location>
</feature>
<evidence type="ECO:0000256" key="5">
    <source>
        <dbReference type="ARBA" id="ARBA00010810"/>
    </source>
</evidence>
<dbReference type="InterPro" id="IPR048307">
    <property type="entry name" value="STT3_N"/>
</dbReference>
<feature type="transmembrane region" description="Helical" evidence="18">
    <location>
        <begin position="180"/>
        <end position="201"/>
    </location>
</feature>
<evidence type="ECO:0000256" key="6">
    <source>
        <dbReference type="ARBA" id="ARBA00012602"/>
    </source>
</evidence>
<dbReference type="GO" id="GO:0046872">
    <property type="term" value="F:metal ion binding"/>
    <property type="evidence" value="ECO:0007669"/>
    <property type="project" value="UniProtKB-KW"/>
</dbReference>
<dbReference type="Pfam" id="PF18079">
    <property type="entry name" value="AglB_L1"/>
    <property type="match status" value="1"/>
</dbReference>
<dbReference type="RefSeq" id="WP_158205385.1">
    <property type="nucleotide sequence ID" value="NZ_WSZK01000025.1"/>
</dbReference>
<feature type="domain" description="Oligosaccharyl transferase STT3 N-terminal" evidence="19">
    <location>
        <begin position="51"/>
        <end position="399"/>
    </location>
</feature>
<evidence type="ECO:0000256" key="12">
    <source>
        <dbReference type="ARBA" id="ARBA00022989"/>
    </source>
</evidence>
<comment type="subcellular location">
    <subcellularLocation>
        <location evidence="3">Cell membrane</location>
        <topology evidence="3">Multi-pass membrane protein</topology>
    </subcellularLocation>
</comment>
<feature type="transmembrane region" description="Helical" evidence="18">
    <location>
        <begin position="333"/>
        <end position="354"/>
    </location>
</feature>
<evidence type="ECO:0000256" key="3">
    <source>
        <dbReference type="ARBA" id="ARBA00004651"/>
    </source>
</evidence>
<keyword evidence="14" id="KW-0464">Manganese</keyword>
<name>A0A6B0GLW2_9EURY</name>
<dbReference type="InterPro" id="IPR026410">
    <property type="entry name" value="OlisacTrfase_arch"/>
</dbReference>
<keyword evidence="10" id="KW-0479">Metal-binding</keyword>
<dbReference type="GO" id="GO:0004576">
    <property type="term" value="F:oligosaccharyl transferase activity"/>
    <property type="evidence" value="ECO:0007669"/>
    <property type="project" value="InterPro"/>
</dbReference>
<feature type="region of interest" description="Disordered" evidence="17">
    <location>
        <begin position="930"/>
        <end position="995"/>
    </location>
</feature>
<dbReference type="UniPathway" id="UPA00378"/>
<feature type="transmembrane region" description="Helical" evidence="18">
    <location>
        <begin position="449"/>
        <end position="468"/>
    </location>
</feature>
<feature type="transmembrane region" description="Helical" evidence="18">
    <location>
        <begin position="124"/>
        <end position="145"/>
    </location>
</feature>
<dbReference type="GO" id="GO:0005886">
    <property type="term" value="C:plasma membrane"/>
    <property type="evidence" value="ECO:0007669"/>
    <property type="project" value="UniProtKB-SubCell"/>
</dbReference>
<evidence type="ECO:0000256" key="16">
    <source>
        <dbReference type="ARBA" id="ARBA00034066"/>
    </source>
</evidence>
<gene>
    <name evidence="22" type="ORF">GQS65_14680</name>
</gene>
<dbReference type="InterPro" id="IPR003674">
    <property type="entry name" value="Oligo_trans_STT3"/>
</dbReference>
<evidence type="ECO:0000256" key="13">
    <source>
        <dbReference type="ARBA" id="ARBA00023136"/>
    </source>
</evidence>
<dbReference type="PANTHER" id="PTHR13872:SF1">
    <property type="entry name" value="DOLICHYL-DIPHOSPHOOLIGOSACCHARIDE--PROTEIN GLYCOSYLTRANSFERASE SUBUNIT STT3B"/>
    <property type="match status" value="1"/>
</dbReference>
<proteinExistence type="inferred from homology"/>
<feature type="domain" description="AglB-like core" evidence="21">
    <location>
        <begin position="527"/>
        <end position="643"/>
    </location>
</feature>
<dbReference type="EMBL" id="WSZK01000025">
    <property type="protein sequence ID" value="MWG35714.1"/>
    <property type="molecule type" value="Genomic_DNA"/>
</dbReference>
<evidence type="ECO:0000256" key="14">
    <source>
        <dbReference type="ARBA" id="ARBA00023211"/>
    </source>
</evidence>
<dbReference type="PANTHER" id="PTHR13872">
    <property type="entry name" value="DOLICHYL-DIPHOSPHOOLIGOSACCHARIDE--PROTEIN GLYCOSYLTRANSFERASE SUBUNIT"/>
    <property type="match status" value="1"/>
</dbReference>
<feature type="compositionally biased region" description="Polar residues" evidence="17">
    <location>
        <begin position="934"/>
        <end position="963"/>
    </location>
</feature>
<dbReference type="EC" id="2.4.99.21" evidence="6"/>
<evidence type="ECO:0000259" key="21">
    <source>
        <dbReference type="Pfam" id="PF22627"/>
    </source>
</evidence>
<dbReference type="Proteomes" id="UP000451471">
    <property type="component" value="Unassembled WGS sequence"/>
</dbReference>
<feature type="transmembrane region" description="Helical" evidence="18">
    <location>
        <begin position="222"/>
        <end position="239"/>
    </location>
</feature>
<keyword evidence="9 18" id="KW-0812">Transmembrane</keyword>
<dbReference type="InterPro" id="IPR054479">
    <property type="entry name" value="AglB-like_core"/>
</dbReference>
<dbReference type="NCBIfam" id="TIGR04154">
    <property type="entry name" value="archaeo_STT3"/>
    <property type="match status" value="1"/>
</dbReference>
<dbReference type="InterPro" id="IPR041154">
    <property type="entry name" value="AglB_P1"/>
</dbReference>
<organism evidence="22 23">
    <name type="scientific">Halomarina oriensis</name>
    <dbReference type="NCBI Taxonomy" id="671145"/>
    <lineage>
        <taxon>Archaea</taxon>
        <taxon>Methanobacteriati</taxon>
        <taxon>Methanobacteriota</taxon>
        <taxon>Stenosarchaea group</taxon>
        <taxon>Halobacteria</taxon>
        <taxon>Halobacteriales</taxon>
        <taxon>Natronomonadaceae</taxon>
        <taxon>Halomarina</taxon>
    </lineage>
</organism>